<evidence type="ECO:0000313" key="6">
    <source>
        <dbReference type="EMBL" id="WSA33643.1"/>
    </source>
</evidence>
<keyword evidence="3" id="KW-0408">Iron</keyword>
<dbReference type="GO" id="GO:0051213">
    <property type="term" value="F:dioxygenase activity"/>
    <property type="evidence" value="ECO:0007669"/>
    <property type="project" value="UniProtKB-KW"/>
</dbReference>
<dbReference type="RefSeq" id="WP_091621519.1">
    <property type="nucleotide sequence ID" value="NZ_CP109071.1"/>
</dbReference>
<evidence type="ECO:0000256" key="3">
    <source>
        <dbReference type="ARBA" id="ARBA00023004"/>
    </source>
</evidence>
<dbReference type="Gene3D" id="3.60.130.10">
    <property type="entry name" value="Clavaminate synthase-like"/>
    <property type="match status" value="1"/>
</dbReference>
<feature type="domain" description="TauD/TfdA-like" evidence="4">
    <location>
        <begin position="12"/>
        <end position="265"/>
    </location>
</feature>
<organism evidence="5 7">
    <name type="scientific">Micromonospora peucetia</name>
    <dbReference type="NCBI Taxonomy" id="47871"/>
    <lineage>
        <taxon>Bacteria</taxon>
        <taxon>Bacillati</taxon>
        <taxon>Actinomycetota</taxon>
        <taxon>Actinomycetes</taxon>
        <taxon>Micromonosporales</taxon>
        <taxon>Micromonosporaceae</taxon>
        <taxon>Micromonospora</taxon>
    </lineage>
</organism>
<keyword evidence="2" id="KW-0560">Oxidoreductase</keyword>
<gene>
    <name evidence="5" type="ORF">GA0070608_0704</name>
    <name evidence="6" type="ORF">OIE14_06225</name>
</gene>
<dbReference type="PANTHER" id="PTHR10696:SF53">
    <property type="entry name" value="TYROSINE ISONITRILE DESATURASE"/>
    <property type="match status" value="1"/>
</dbReference>
<evidence type="ECO:0000256" key="2">
    <source>
        <dbReference type="ARBA" id="ARBA00023002"/>
    </source>
</evidence>
<comment type="cofactor">
    <cofactor evidence="1">
        <name>Fe(2+)</name>
        <dbReference type="ChEBI" id="CHEBI:29033"/>
    </cofactor>
</comment>
<keyword evidence="8" id="KW-1185">Reference proteome</keyword>
<dbReference type="STRING" id="47871.GA0070608_0704"/>
<dbReference type="OrthoDB" id="581608at2"/>
<dbReference type="Pfam" id="PF02668">
    <property type="entry name" value="TauD"/>
    <property type="match status" value="1"/>
</dbReference>
<name>A0A1C6U994_9ACTN</name>
<dbReference type="PANTHER" id="PTHR10696">
    <property type="entry name" value="GAMMA-BUTYROBETAINE HYDROXYLASE-RELATED"/>
    <property type="match status" value="1"/>
</dbReference>
<evidence type="ECO:0000259" key="4">
    <source>
        <dbReference type="Pfam" id="PF02668"/>
    </source>
</evidence>
<dbReference type="EMBL" id="FMIC01000002">
    <property type="protein sequence ID" value="SCL50493.1"/>
    <property type="molecule type" value="Genomic_DNA"/>
</dbReference>
<reference evidence="5 7" key="1">
    <citation type="submission" date="2016-06" db="EMBL/GenBank/DDBJ databases">
        <authorList>
            <person name="Kjaerup R.B."/>
            <person name="Dalgaard T.S."/>
            <person name="Juul-Madsen H.R."/>
        </authorList>
    </citation>
    <scope>NUCLEOTIDE SEQUENCE [LARGE SCALE GENOMIC DNA]</scope>
    <source>
        <strain evidence="5 7">DSM 43363</strain>
    </source>
</reference>
<dbReference type="Proteomes" id="UP001334804">
    <property type="component" value="Chromosome"/>
</dbReference>
<dbReference type="InterPro" id="IPR042098">
    <property type="entry name" value="TauD-like_sf"/>
</dbReference>
<sequence length="268" mass="30216">MTTAGELRVDRTPLAPFGTLVTAQHDGADLRDIAPATLERWTIESKVVVLRGFPLLSREDLLTYCETWGEVLTWDFGAVLDLVVQEEPKNYLFSRTDVPFHWDGAFARAAPRYFLFQCVEAPVPGGGGETVFSDSTDVIRRASPELVREWAATEVSYRTEKLGYYGGETVSPLLTTHSETGETIMRYGEPLDPERYRNPVWVSVGGRSAEEAEPFMVDLRDRLHHPDVCYHHEWADGDIVAVDNQALLHGRNAFRGNSSRHLQRIQIL</sequence>
<accession>A0A1C6U994</accession>
<keyword evidence="6" id="KW-0223">Dioxygenase</keyword>
<proteinExistence type="predicted"/>
<evidence type="ECO:0000256" key="1">
    <source>
        <dbReference type="ARBA" id="ARBA00001954"/>
    </source>
</evidence>
<dbReference type="EMBL" id="CP109071">
    <property type="protein sequence ID" value="WSA33643.1"/>
    <property type="molecule type" value="Genomic_DNA"/>
</dbReference>
<evidence type="ECO:0000313" key="5">
    <source>
        <dbReference type="EMBL" id="SCL50493.1"/>
    </source>
</evidence>
<dbReference type="AlphaFoldDB" id="A0A1C6U994"/>
<dbReference type="InterPro" id="IPR050411">
    <property type="entry name" value="AlphaKG_dependent_hydroxylases"/>
</dbReference>
<dbReference type="InterPro" id="IPR003819">
    <property type="entry name" value="TauD/TfdA-like"/>
</dbReference>
<evidence type="ECO:0000313" key="8">
    <source>
        <dbReference type="Proteomes" id="UP001334804"/>
    </source>
</evidence>
<dbReference type="Proteomes" id="UP000199343">
    <property type="component" value="Unassembled WGS sequence"/>
</dbReference>
<evidence type="ECO:0000313" key="7">
    <source>
        <dbReference type="Proteomes" id="UP000199343"/>
    </source>
</evidence>
<dbReference type="SUPFAM" id="SSF51197">
    <property type="entry name" value="Clavaminate synthase-like"/>
    <property type="match status" value="1"/>
</dbReference>
<reference evidence="6 8" key="2">
    <citation type="submission" date="2022-10" db="EMBL/GenBank/DDBJ databases">
        <title>The complete genomes of actinobacterial strains from the NBC collection.</title>
        <authorList>
            <person name="Joergensen T.S."/>
            <person name="Alvarez Arevalo M."/>
            <person name="Sterndorff E.B."/>
            <person name="Faurdal D."/>
            <person name="Vuksanovic O."/>
            <person name="Mourched A.-S."/>
            <person name="Charusanti P."/>
            <person name="Shaw S."/>
            <person name="Blin K."/>
            <person name="Weber T."/>
        </authorList>
    </citation>
    <scope>NUCLEOTIDE SEQUENCE [LARGE SCALE GENOMIC DNA]</scope>
    <source>
        <strain evidence="6 8">NBC 01809</strain>
    </source>
</reference>
<protein>
    <submittedName>
        <fullName evidence="5">3-(4-hydroxyphenyl)acrylonitrile synthase</fullName>
    </submittedName>
    <submittedName>
        <fullName evidence="6">TauD/TfdA family dioxygenase</fullName>
    </submittedName>
</protein>